<dbReference type="SUPFAM" id="SSF143243">
    <property type="entry name" value="Nqo5-like"/>
    <property type="match status" value="1"/>
</dbReference>
<feature type="domain" description="NADH:ubiquinone oxidoreductase 30kDa subunit" evidence="5">
    <location>
        <begin position="24"/>
        <end position="137"/>
    </location>
</feature>
<evidence type="ECO:0000256" key="2">
    <source>
        <dbReference type="ARBA" id="ARBA00022448"/>
    </source>
</evidence>
<evidence type="ECO:0000256" key="3">
    <source>
        <dbReference type="RuleBase" id="RU003456"/>
    </source>
</evidence>
<keyword evidence="3" id="KW-1278">Translocase</keyword>
<comment type="similarity">
    <text evidence="1 3">Belongs to the complex I 30 kDa subunit family.</text>
</comment>
<comment type="function">
    <text evidence="4">NDH-1 shuttles electrons from NADH, via FMN and iron-sulfur (Fe-S) centers, to quinones in the respiratory chain.</text>
</comment>
<dbReference type="InterPro" id="IPR037232">
    <property type="entry name" value="NADH_quin_OxRdtase_su_C/D-like"/>
</dbReference>
<reference evidence="6 7" key="1">
    <citation type="journal article" date="2016" name="Int. J. Syst. Evol. Microbiol.">
        <title>Peptococcus simiae sp. nov., isolated from rhesus macaque faeces and emended description of the genus Peptococcus.</title>
        <authorList>
            <person name="Shkoporov A.N."/>
            <person name="Efimov B.A."/>
            <person name="Kondova I."/>
            <person name="Ouwerling B."/>
            <person name="Chaplin A.V."/>
            <person name="Shcherbakova V.A."/>
            <person name="Langermans J.A.M."/>
        </authorList>
    </citation>
    <scope>NUCLEOTIDE SEQUENCE [LARGE SCALE GENOMIC DNA]</scope>
    <source>
        <strain evidence="6 7">M108</strain>
    </source>
</reference>
<keyword evidence="4" id="KW-0874">Quinone</keyword>
<dbReference type="PANTHER" id="PTHR10884:SF14">
    <property type="entry name" value="NADH DEHYDROGENASE [UBIQUINONE] IRON-SULFUR PROTEIN 3, MITOCHONDRIAL"/>
    <property type="match status" value="1"/>
</dbReference>
<evidence type="ECO:0000256" key="4">
    <source>
        <dbReference type="RuleBase" id="RU003582"/>
    </source>
</evidence>
<dbReference type="EC" id="7.1.1.-" evidence="4"/>
<protein>
    <recommendedName>
        <fullName evidence="4">NADH-quinone oxidoreductase</fullName>
        <ecNumber evidence="4">7.1.1.-</ecNumber>
    </recommendedName>
</protein>
<name>A0ABW9H0W5_9FIRM</name>
<dbReference type="RefSeq" id="WP_408977930.1">
    <property type="nucleotide sequence ID" value="NZ_JBJUVG010000013.1"/>
</dbReference>
<keyword evidence="2 3" id="KW-0813">Transport</keyword>
<keyword evidence="7" id="KW-1185">Reference proteome</keyword>
<dbReference type="InterPro" id="IPR001268">
    <property type="entry name" value="NADH_UbQ_OxRdtase_30kDa_su"/>
</dbReference>
<dbReference type="Proteomes" id="UP001631949">
    <property type="component" value="Unassembled WGS sequence"/>
</dbReference>
<organism evidence="6 7">
    <name type="scientific">Peptococcus simiae</name>
    <dbReference type="NCBI Taxonomy" id="1643805"/>
    <lineage>
        <taxon>Bacteria</taxon>
        <taxon>Bacillati</taxon>
        <taxon>Bacillota</taxon>
        <taxon>Clostridia</taxon>
        <taxon>Eubacteriales</taxon>
        <taxon>Peptococcaceae</taxon>
        <taxon>Peptococcus</taxon>
    </lineage>
</organism>
<evidence type="ECO:0000259" key="5">
    <source>
        <dbReference type="Pfam" id="PF00329"/>
    </source>
</evidence>
<comment type="caution">
    <text evidence="6">The sequence shown here is derived from an EMBL/GenBank/DDBJ whole genome shotgun (WGS) entry which is preliminary data.</text>
</comment>
<dbReference type="PANTHER" id="PTHR10884">
    <property type="entry name" value="NADH DEHYDROGENASE UBIQUINONE IRON-SULFUR PROTEIN 3"/>
    <property type="match status" value="1"/>
</dbReference>
<dbReference type="PROSITE" id="PS00542">
    <property type="entry name" value="COMPLEX1_30K"/>
    <property type="match status" value="1"/>
</dbReference>
<accession>A0ABW9H0W5</accession>
<sequence>MNLDQQFKTLQPVEDPGPNPTYLCAREDLVETAKALKSSLAPLFLVDITALEREDDLCGIYHFMNLNDYIIFRITVPMSKEDLHLPTLSEVYPSANELEREVYDLFGVIYDNHPDLRRVLCAPDFEGHPLRKDYVSNTRD</sequence>
<gene>
    <name evidence="6" type="ORF">ACKQTC_08030</name>
</gene>
<dbReference type="Gene3D" id="3.30.460.80">
    <property type="entry name" value="NADH:ubiquinone oxidoreductase, 30kDa subunit"/>
    <property type="match status" value="1"/>
</dbReference>
<dbReference type="Pfam" id="PF00329">
    <property type="entry name" value="Complex1_30kDa"/>
    <property type="match status" value="1"/>
</dbReference>
<dbReference type="InterPro" id="IPR020396">
    <property type="entry name" value="NADH_UbQ_OxRdtase_CS"/>
</dbReference>
<comment type="catalytic activity">
    <reaction evidence="4">
        <text>a quinone + NADH + 5 H(+)(in) = a quinol + NAD(+) + 4 H(+)(out)</text>
        <dbReference type="Rhea" id="RHEA:57888"/>
        <dbReference type="ChEBI" id="CHEBI:15378"/>
        <dbReference type="ChEBI" id="CHEBI:24646"/>
        <dbReference type="ChEBI" id="CHEBI:57540"/>
        <dbReference type="ChEBI" id="CHEBI:57945"/>
        <dbReference type="ChEBI" id="CHEBI:132124"/>
    </reaction>
</comment>
<evidence type="ECO:0000313" key="7">
    <source>
        <dbReference type="Proteomes" id="UP001631949"/>
    </source>
</evidence>
<proteinExistence type="inferred from homology"/>
<evidence type="ECO:0000313" key="6">
    <source>
        <dbReference type="EMBL" id="MFM9414315.1"/>
    </source>
</evidence>
<dbReference type="EMBL" id="JBJUVG010000013">
    <property type="protein sequence ID" value="MFM9414315.1"/>
    <property type="molecule type" value="Genomic_DNA"/>
</dbReference>
<evidence type="ECO:0000256" key="1">
    <source>
        <dbReference type="ARBA" id="ARBA00007569"/>
    </source>
</evidence>
<keyword evidence="3" id="KW-0520">NAD</keyword>